<reference evidence="2" key="2">
    <citation type="submission" date="2020-05" db="UniProtKB">
        <authorList>
            <consortium name="EnsemblMetazoa"/>
        </authorList>
    </citation>
    <scope>IDENTIFICATION</scope>
    <source>
        <strain evidence="2">IAEA</strain>
    </source>
</reference>
<dbReference type="Proteomes" id="UP000092445">
    <property type="component" value="Unassembled WGS sequence"/>
</dbReference>
<dbReference type="EnsemblMetazoa" id="GPAI019254-RA">
    <property type="protein sequence ID" value="GPAI019254-PA"/>
    <property type="gene ID" value="GPAI019254"/>
</dbReference>
<dbReference type="AlphaFoldDB" id="A0A1A9ZMH3"/>
<keyword evidence="1" id="KW-0812">Transmembrane</keyword>
<keyword evidence="3" id="KW-1185">Reference proteome</keyword>
<name>A0A1A9ZMH3_GLOPL</name>
<reference evidence="3" key="1">
    <citation type="submission" date="2014-03" db="EMBL/GenBank/DDBJ databases">
        <authorList>
            <person name="Aksoy S."/>
            <person name="Warren W."/>
            <person name="Wilson R.K."/>
        </authorList>
    </citation>
    <scope>NUCLEOTIDE SEQUENCE [LARGE SCALE GENOMIC DNA]</scope>
    <source>
        <strain evidence="3">IAEA</strain>
    </source>
</reference>
<proteinExistence type="predicted"/>
<evidence type="ECO:0000256" key="1">
    <source>
        <dbReference type="SAM" id="Phobius"/>
    </source>
</evidence>
<organism evidence="2 3">
    <name type="scientific">Glossina pallidipes</name>
    <name type="common">Tsetse fly</name>
    <dbReference type="NCBI Taxonomy" id="7398"/>
    <lineage>
        <taxon>Eukaryota</taxon>
        <taxon>Metazoa</taxon>
        <taxon>Ecdysozoa</taxon>
        <taxon>Arthropoda</taxon>
        <taxon>Hexapoda</taxon>
        <taxon>Insecta</taxon>
        <taxon>Pterygota</taxon>
        <taxon>Neoptera</taxon>
        <taxon>Endopterygota</taxon>
        <taxon>Diptera</taxon>
        <taxon>Brachycera</taxon>
        <taxon>Muscomorpha</taxon>
        <taxon>Hippoboscoidea</taxon>
        <taxon>Glossinidae</taxon>
        <taxon>Glossina</taxon>
    </lineage>
</organism>
<keyword evidence="1" id="KW-0472">Membrane</keyword>
<evidence type="ECO:0000313" key="2">
    <source>
        <dbReference type="EnsemblMetazoa" id="GPAI019254-PA"/>
    </source>
</evidence>
<evidence type="ECO:0000313" key="3">
    <source>
        <dbReference type="Proteomes" id="UP000092445"/>
    </source>
</evidence>
<accession>A0A1A9ZMH3</accession>
<dbReference type="VEuPathDB" id="VectorBase:GPAI019254"/>
<protein>
    <submittedName>
        <fullName evidence="2">Uncharacterized protein</fullName>
    </submittedName>
</protein>
<sequence length="170" mass="19161">MTKKFAKFEIISQTIHEDDVVVCLKVKYMDSGYDRIDINAKSPIFVSNRSFVLVFASLFLEFVAILLDAMSTSVISNYIYKMSKRPIFYKTVLFIVARLSPLGKHQNIQHGGSRTDTSIKALFSVLSMAFKSVIVSCDLDDRLGLFNPLFEQIARHAPVLPTRASQTNTT</sequence>
<feature type="transmembrane region" description="Helical" evidence="1">
    <location>
        <begin position="51"/>
        <end position="80"/>
    </location>
</feature>
<keyword evidence="1" id="KW-1133">Transmembrane helix</keyword>